<reference evidence="2 3" key="1">
    <citation type="submission" date="2022-01" db="EMBL/GenBank/DDBJ databases">
        <title>A high-quality chromosome-level genome assembly of rohu carp, Labeo rohita.</title>
        <authorList>
            <person name="Arick M.A. II"/>
            <person name="Hsu C.-Y."/>
            <person name="Magbanua Z."/>
            <person name="Pechanova O."/>
            <person name="Grover C."/>
            <person name="Miller E."/>
            <person name="Thrash A."/>
            <person name="Ezzel L."/>
            <person name="Alam S."/>
            <person name="Benzie J."/>
            <person name="Hamilton M."/>
            <person name="Karsi A."/>
            <person name="Lawrence M.L."/>
            <person name="Peterson D.G."/>
        </authorList>
    </citation>
    <scope>NUCLEOTIDE SEQUENCE [LARGE SCALE GENOMIC DNA]</scope>
    <source>
        <strain evidence="3">BAU-BD-2019</strain>
        <tissue evidence="2">Blood</tissue>
    </source>
</reference>
<feature type="region of interest" description="Disordered" evidence="1">
    <location>
        <begin position="247"/>
        <end position="279"/>
    </location>
</feature>
<dbReference type="EMBL" id="JACTAM010000013">
    <property type="protein sequence ID" value="KAI2657923.1"/>
    <property type="molecule type" value="Genomic_DNA"/>
</dbReference>
<proteinExistence type="predicted"/>
<dbReference type="PANTHER" id="PTHR31367:SF0">
    <property type="entry name" value="CYTOSOLIC 5'-NUCLEOTIDASE 1B"/>
    <property type="match status" value="1"/>
</dbReference>
<sequence>MVNQRLRELKPAVRERIKIVLIPTSRQDMDHLNKNIKNYNLNIEIAQEKPFLDLLHEIKPVLYLSTNSHNVKEAIGAGFGAATMFLGDYDNHSAEVLRVAFDGDGVLFSDESERVYKEKGLQAFFQNERDQEGTSLALGPLRGFFESLVVLQLLFKDRKENSPIHTYLVTSRGPTSPALRALKTFRENSLETNEAFFLNGAPKGPVLKIIKPHIFFDDQKVHVDGALQNGVVGAHVPYEKFNYRSERTQETIQSPCHHNNMSKPEGTERGGQSNSDNTEEKDWAAVKALFDNAKTTKKPRPPKPSNAVTIAVSSRTLFNMVKERKVFEEEGLERYVAHQLELEDQPFTPGVSFPFVKALMNVNARLRELYPDNLTIERFCMTGGESPIGYLKAYMTNLYLSKDSVKVQEAIGEGIAAATMFPSDSENELSDTQLRVAFDGDAVLFSDESEIIVKEHGLDTFFRHEKEFENKPLAQGPLKCFLEALGKLQRKFYAKDQRISCPIRTYLVTARSAASAGARVLKTLRSWGLEVDEALFLAGAPKGPLLQKIRPHIFFDDQMFHIEGAQELGTIAAHVPYGIGQKYHKGKRMETSDAEKK</sequence>
<dbReference type="InterPro" id="IPR010394">
    <property type="entry name" value="5-nucleotidase"/>
</dbReference>
<dbReference type="Proteomes" id="UP000830375">
    <property type="component" value="Unassembled WGS sequence"/>
</dbReference>
<evidence type="ECO:0000256" key="1">
    <source>
        <dbReference type="SAM" id="MobiDB-lite"/>
    </source>
</evidence>
<dbReference type="Pfam" id="PF06189">
    <property type="entry name" value="5-nucleotidase"/>
    <property type="match status" value="3"/>
</dbReference>
<gene>
    <name evidence="2" type="ORF">H4Q32_009351</name>
</gene>
<protein>
    <submittedName>
        <fullName evidence="2">Cytosolic 5'-nucleotidase 1B</fullName>
    </submittedName>
</protein>
<organism evidence="2 3">
    <name type="scientific">Labeo rohita</name>
    <name type="common">Indian major carp</name>
    <name type="synonym">Cyprinus rohita</name>
    <dbReference type="NCBI Taxonomy" id="84645"/>
    <lineage>
        <taxon>Eukaryota</taxon>
        <taxon>Metazoa</taxon>
        <taxon>Chordata</taxon>
        <taxon>Craniata</taxon>
        <taxon>Vertebrata</taxon>
        <taxon>Euteleostomi</taxon>
        <taxon>Actinopterygii</taxon>
        <taxon>Neopterygii</taxon>
        <taxon>Teleostei</taxon>
        <taxon>Ostariophysi</taxon>
        <taxon>Cypriniformes</taxon>
        <taxon>Cyprinidae</taxon>
        <taxon>Labeoninae</taxon>
        <taxon>Labeonini</taxon>
        <taxon>Labeo</taxon>
    </lineage>
</organism>
<comment type="caution">
    <text evidence="2">The sequence shown here is derived from an EMBL/GenBank/DDBJ whole genome shotgun (WGS) entry which is preliminary data.</text>
</comment>
<dbReference type="PANTHER" id="PTHR31367">
    <property type="entry name" value="CYTOSOLIC 5'-NUCLEOTIDASE 1 FAMILY MEMBER"/>
    <property type="match status" value="1"/>
</dbReference>
<keyword evidence="3" id="KW-1185">Reference proteome</keyword>
<evidence type="ECO:0000313" key="3">
    <source>
        <dbReference type="Proteomes" id="UP000830375"/>
    </source>
</evidence>
<name>A0ABQ8M4T8_LABRO</name>
<evidence type="ECO:0000313" key="2">
    <source>
        <dbReference type="EMBL" id="KAI2657923.1"/>
    </source>
</evidence>
<feature type="compositionally biased region" description="Polar residues" evidence="1">
    <location>
        <begin position="250"/>
        <end position="262"/>
    </location>
</feature>
<accession>A0ABQ8M4T8</accession>